<evidence type="ECO:0000313" key="1">
    <source>
        <dbReference type="EMBL" id="CEG59222.1"/>
    </source>
</evidence>
<dbReference type="KEGG" id="lfa:LFA_pA0117"/>
<dbReference type="HOGENOM" id="CLU_087622_1_0_6"/>
<proteinExistence type="predicted"/>
<dbReference type="AlphaFoldDB" id="A0A098GB67"/>
<gene>
    <name evidence="1" type="primary">traW</name>
    <name evidence="1" type="ORF">LFA_pA0117</name>
</gene>
<evidence type="ECO:0000313" key="2">
    <source>
        <dbReference type="Proteomes" id="UP000032430"/>
    </source>
</evidence>
<dbReference type="RefSeq" id="WP_045097818.1">
    <property type="nucleotide sequence ID" value="NZ_LN614828.1"/>
</dbReference>
<reference evidence="2" key="1">
    <citation type="submission" date="2014-09" db="EMBL/GenBank/DDBJ databases">
        <authorList>
            <person name="Gomez-Valero L."/>
        </authorList>
    </citation>
    <scope>NUCLEOTIDE SEQUENCE [LARGE SCALE GENOMIC DNA]</scope>
    <source>
        <strain evidence="2">ATCC700992</strain>
        <plasmid evidence="2">LLAP10_pA</plasmid>
    </source>
</reference>
<dbReference type="NCBIfam" id="TIGR02743">
    <property type="entry name" value="TraW"/>
    <property type="match status" value="1"/>
</dbReference>
<accession>A0A098GB67</accession>
<geneLocation type="plasmid" evidence="2">
    <name>LLAP10_pA</name>
</geneLocation>
<dbReference type="Proteomes" id="UP000032430">
    <property type="component" value="Plasmid II"/>
</dbReference>
<keyword evidence="1" id="KW-0614">Plasmid</keyword>
<dbReference type="InterPro" id="IPR014114">
    <property type="entry name" value="TraW"/>
</dbReference>
<organism evidence="1 2">
    <name type="scientific">Legionella fallonii LLAP-10</name>
    <dbReference type="NCBI Taxonomy" id="1212491"/>
    <lineage>
        <taxon>Bacteria</taxon>
        <taxon>Pseudomonadati</taxon>
        <taxon>Pseudomonadota</taxon>
        <taxon>Gammaproteobacteria</taxon>
        <taxon>Legionellales</taxon>
        <taxon>Legionellaceae</taxon>
        <taxon>Legionella</taxon>
    </lineage>
</organism>
<keyword evidence="2" id="KW-1185">Reference proteome</keyword>
<sequence>MKAILIILCFVYLPCAYAKDLGVFGKTFVISEMDFMEYIQQKMKSMQENGEWKRVQNQFKKTVKKHINRPQPLNLPRATSDRTWLFNPAVTVPYDVKNAQGNIIIPKGTTVNPLDRVNLSSTLLLFNGDDTEQVAWVMQEQTKHPKVKLILISGSIKHTVNQMKQAVYFDLNGFLCEKFKITHVPALVYQVGNRLQIEEVSL</sequence>
<dbReference type="EMBL" id="LN614828">
    <property type="protein sequence ID" value="CEG59222.1"/>
    <property type="molecule type" value="Genomic_DNA"/>
</dbReference>
<protein>
    <submittedName>
        <fullName evidence="1">F pilus assembly protein TraW</fullName>
    </submittedName>
</protein>
<dbReference type="OrthoDB" id="7171737at2"/>
<name>A0A098GB67_9GAMM</name>